<evidence type="ECO:0000313" key="2">
    <source>
        <dbReference type="Proteomes" id="UP000469185"/>
    </source>
</evidence>
<dbReference type="RefSeq" id="WP_163819877.1">
    <property type="nucleotide sequence ID" value="NZ_JAAGOB010000009.1"/>
</dbReference>
<keyword evidence="2" id="KW-1185">Reference proteome</keyword>
<comment type="caution">
    <text evidence="1">The sequence shown here is derived from an EMBL/GenBank/DDBJ whole genome shotgun (WGS) entry which is preliminary data.</text>
</comment>
<organism evidence="1 2">
    <name type="scientific">Phytoactinopolyspora alkaliphila</name>
    <dbReference type="NCBI Taxonomy" id="1783498"/>
    <lineage>
        <taxon>Bacteria</taxon>
        <taxon>Bacillati</taxon>
        <taxon>Actinomycetota</taxon>
        <taxon>Actinomycetes</taxon>
        <taxon>Jiangellales</taxon>
        <taxon>Jiangellaceae</taxon>
        <taxon>Phytoactinopolyspora</taxon>
    </lineage>
</organism>
<reference evidence="1 2" key="1">
    <citation type="submission" date="2020-02" db="EMBL/GenBank/DDBJ databases">
        <authorList>
            <person name="Li X.-J."/>
            <person name="Feng X.-M."/>
        </authorList>
    </citation>
    <scope>NUCLEOTIDE SEQUENCE [LARGE SCALE GENOMIC DNA]</scope>
    <source>
        <strain evidence="1 2">CGMCC 4.7225</strain>
    </source>
</reference>
<dbReference type="AlphaFoldDB" id="A0A6N9YQ15"/>
<evidence type="ECO:0000313" key="1">
    <source>
        <dbReference type="EMBL" id="NED97103.1"/>
    </source>
</evidence>
<dbReference type="EMBL" id="JAAGOB010000009">
    <property type="protein sequence ID" value="NED97103.1"/>
    <property type="molecule type" value="Genomic_DNA"/>
</dbReference>
<gene>
    <name evidence="1" type="ORF">G1H11_17525</name>
</gene>
<accession>A0A6N9YQ15</accession>
<proteinExistence type="predicted"/>
<name>A0A6N9YQ15_9ACTN</name>
<protein>
    <submittedName>
        <fullName evidence="1">Uncharacterized protein</fullName>
    </submittedName>
</protein>
<dbReference type="Proteomes" id="UP000469185">
    <property type="component" value="Unassembled WGS sequence"/>
</dbReference>
<sequence length="52" mass="5839">MARDAPGGKTAAELMAELSHDEDYLRMKAAQEEKLQARAEVLRRAEQPILKT</sequence>